<keyword evidence="2 4" id="KW-0493">Microtubule</keyword>
<reference evidence="6 7" key="1">
    <citation type="submission" date="2023-11" db="EMBL/GenBank/DDBJ databases">
        <title>Halocaridina rubra genome assembly.</title>
        <authorList>
            <person name="Smith C."/>
        </authorList>
    </citation>
    <scope>NUCLEOTIDE SEQUENCE [LARGE SCALE GENOMIC DNA]</scope>
    <source>
        <strain evidence="6">EP-1</strain>
        <tissue evidence="6">Whole</tissue>
    </source>
</reference>
<keyword evidence="7" id="KW-1185">Reference proteome</keyword>
<evidence type="ECO:0000256" key="3">
    <source>
        <dbReference type="ARBA" id="ARBA00023212"/>
    </source>
</evidence>
<name>A0AAN9A7R8_HALRR</name>
<protein>
    <recommendedName>
        <fullName evidence="4">Gamma-tubulin complex component</fullName>
    </recommendedName>
</protein>
<organism evidence="6 7">
    <name type="scientific">Halocaridina rubra</name>
    <name type="common">Hawaiian red shrimp</name>
    <dbReference type="NCBI Taxonomy" id="373956"/>
    <lineage>
        <taxon>Eukaryota</taxon>
        <taxon>Metazoa</taxon>
        <taxon>Ecdysozoa</taxon>
        <taxon>Arthropoda</taxon>
        <taxon>Crustacea</taxon>
        <taxon>Multicrustacea</taxon>
        <taxon>Malacostraca</taxon>
        <taxon>Eumalacostraca</taxon>
        <taxon>Eucarida</taxon>
        <taxon>Decapoda</taxon>
        <taxon>Pleocyemata</taxon>
        <taxon>Caridea</taxon>
        <taxon>Atyoidea</taxon>
        <taxon>Atyidae</taxon>
        <taxon>Halocaridina</taxon>
    </lineage>
</organism>
<evidence type="ECO:0000313" key="6">
    <source>
        <dbReference type="EMBL" id="KAK7075355.1"/>
    </source>
</evidence>
<keyword evidence="1 4" id="KW-0963">Cytoplasm</keyword>
<comment type="similarity">
    <text evidence="4">Belongs to the TUBGCP family.</text>
</comment>
<dbReference type="GO" id="GO:0031122">
    <property type="term" value="P:cytoplasmic microtubule organization"/>
    <property type="evidence" value="ECO:0007669"/>
    <property type="project" value="TreeGrafter"/>
</dbReference>
<proteinExistence type="inferred from homology"/>
<dbReference type="PANTHER" id="PTHR19302">
    <property type="entry name" value="GAMMA TUBULIN COMPLEX PROTEIN"/>
    <property type="match status" value="1"/>
</dbReference>
<dbReference type="InterPro" id="IPR045818">
    <property type="entry name" value="GCP6_N"/>
</dbReference>
<dbReference type="GO" id="GO:0000922">
    <property type="term" value="C:spindle pole"/>
    <property type="evidence" value="ECO:0007669"/>
    <property type="project" value="InterPro"/>
</dbReference>
<dbReference type="EMBL" id="JAXCGZ010011059">
    <property type="protein sequence ID" value="KAK7075355.1"/>
    <property type="molecule type" value="Genomic_DNA"/>
</dbReference>
<dbReference type="GO" id="GO:0000930">
    <property type="term" value="C:gamma-tubulin complex"/>
    <property type="evidence" value="ECO:0007669"/>
    <property type="project" value="TreeGrafter"/>
</dbReference>
<dbReference type="InterPro" id="IPR007259">
    <property type="entry name" value="GCP"/>
</dbReference>
<dbReference type="GO" id="GO:0007020">
    <property type="term" value="P:microtubule nucleation"/>
    <property type="evidence" value="ECO:0007669"/>
    <property type="project" value="InterPro"/>
</dbReference>
<feature type="non-terminal residue" evidence="6">
    <location>
        <position position="279"/>
    </location>
</feature>
<gene>
    <name evidence="6" type="ORF">SK128_019340</name>
</gene>
<dbReference type="GO" id="GO:0043015">
    <property type="term" value="F:gamma-tubulin binding"/>
    <property type="evidence" value="ECO:0007669"/>
    <property type="project" value="InterPro"/>
</dbReference>
<dbReference type="GO" id="GO:0051225">
    <property type="term" value="P:spindle assembly"/>
    <property type="evidence" value="ECO:0007669"/>
    <property type="project" value="TreeGrafter"/>
</dbReference>
<comment type="caution">
    <text evidence="6">The sequence shown here is derived from an EMBL/GenBank/DDBJ whole genome shotgun (WGS) entry which is preliminary data.</text>
</comment>
<dbReference type="Proteomes" id="UP001381693">
    <property type="component" value="Unassembled WGS sequence"/>
</dbReference>
<dbReference type="Pfam" id="PF19340">
    <property type="entry name" value="GCP6_N"/>
    <property type="match status" value="1"/>
</dbReference>
<dbReference type="GO" id="GO:0000278">
    <property type="term" value="P:mitotic cell cycle"/>
    <property type="evidence" value="ECO:0007669"/>
    <property type="project" value="TreeGrafter"/>
</dbReference>
<dbReference type="GO" id="GO:0051011">
    <property type="term" value="F:microtubule minus-end binding"/>
    <property type="evidence" value="ECO:0007669"/>
    <property type="project" value="TreeGrafter"/>
</dbReference>
<dbReference type="AlphaFoldDB" id="A0AAN9A7R8"/>
<dbReference type="GO" id="GO:0051321">
    <property type="term" value="P:meiotic cell cycle"/>
    <property type="evidence" value="ECO:0007669"/>
    <property type="project" value="TreeGrafter"/>
</dbReference>
<keyword evidence="3 4" id="KW-0206">Cytoskeleton</keyword>
<evidence type="ECO:0000256" key="2">
    <source>
        <dbReference type="ARBA" id="ARBA00022701"/>
    </source>
</evidence>
<evidence type="ECO:0000256" key="4">
    <source>
        <dbReference type="RuleBase" id="RU363050"/>
    </source>
</evidence>
<evidence type="ECO:0000313" key="7">
    <source>
        <dbReference type="Proteomes" id="UP001381693"/>
    </source>
</evidence>
<dbReference type="GO" id="GO:0005874">
    <property type="term" value="C:microtubule"/>
    <property type="evidence" value="ECO:0007669"/>
    <property type="project" value="UniProtKB-KW"/>
</dbReference>
<comment type="subcellular location">
    <subcellularLocation>
        <location evidence="4">Cytoplasm</location>
        <location evidence="4">Cytoskeleton</location>
        <location evidence="4">Microtubule organizing center</location>
    </subcellularLocation>
</comment>
<evidence type="ECO:0000259" key="5">
    <source>
        <dbReference type="Pfam" id="PF19340"/>
    </source>
</evidence>
<dbReference type="PANTHER" id="PTHR19302:SF70">
    <property type="entry name" value="GAMMA-TUBULIN COMPLEX COMPONENT 6"/>
    <property type="match status" value="1"/>
</dbReference>
<evidence type="ECO:0000256" key="1">
    <source>
        <dbReference type="ARBA" id="ARBA00022490"/>
    </source>
</evidence>
<feature type="domain" description="Gamma-tubulin complex component 6 N-terminal" evidence="5">
    <location>
        <begin position="5"/>
        <end position="47"/>
    </location>
</feature>
<accession>A0AAN9A7R8</accession>
<sequence>MQEDEDDIWERVLQEPPLTQHRTWECVGQPPLNKEKPFLSELGPKAAHNVWIVYQELWSNLDRNAVIPPLCVIETSQLCKDILYLLIGIPSVSFPWCQKSEKFVLTNGLCTPSITPKHLQDSVAPLLDCATCVKRLDVVCSVSESHTSKFLDQGFVYHAFLNAVLSILEMHRYQVLLLSGERYLLQLLQRVKKLVRRIKFVSSVCHVTLEPKILKSGGTLTCENQSQSCTETAPSTGISNMPRGMNLIGELISHLLVTKNEEYLTLLVYLIKSTCIPFL</sequence>